<dbReference type="InterPro" id="IPR023210">
    <property type="entry name" value="NADP_OxRdtase_dom"/>
</dbReference>
<dbReference type="Gene3D" id="3.20.20.100">
    <property type="entry name" value="NADP-dependent oxidoreductase domain"/>
    <property type="match status" value="1"/>
</dbReference>
<dbReference type="GO" id="GO:0016491">
    <property type="term" value="F:oxidoreductase activity"/>
    <property type="evidence" value="ECO:0007669"/>
    <property type="project" value="UniProtKB-KW"/>
</dbReference>
<dbReference type="InterPro" id="IPR050523">
    <property type="entry name" value="AKR_Detox_Biosynth"/>
</dbReference>
<gene>
    <name evidence="2" type="ORF">BBIA_0952</name>
</gene>
<feature type="domain" description="NADP-dependent oxidoreductase" evidence="1">
    <location>
        <begin position="15"/>
        <end position="308"/>
    </location>
</feature>
<dbReference type="STRING" id="1437608.GCA_000771645_01096"/>
<evidence type="ECO:0000313" key="3">
    <source>
        <dbReference type="Proteomes" id="UP000029108"/>
    </source>
</evidence>
<reference evidence="2 3" key="1">
    <citation type="submission" date="2014-03" db="EMBL/GenBank/DDBJ databases">
        <title>Genomics of Bifidobacteria.</title>
        <authorList>
            <person name="Ventura M."/>
            <person name="Milani C."/>
            <person name="Lugli G.A."/>
        </authorList>
    </citation>
    <scope>NUCLEOTIDE SEQUENCE [LARGE SCALE GENOMIC DNA]</scope>
    <source>
        <strain evidence="2 3">DSM 23969</strain>
    </source>
</reference>
<name>A0A086ZSM6_9BIFI</name>
<dbReference type="EC" id="1.1.1.317" evidence="2"/>
<dbReference type="PANTHER" id="PTHR43364:SF1">
    <property type="entry name" value="OXIDOREDUCTASE YDHF"/>
    <property type="match status" value="1"/>
</dbReference>
<dbReference type="Pfam" id="PF00248">
    <property type="entry name" value="Aldo_ket_red"/>
    <property type="match status" value="1"/>
</dbReference>
<comment type="caution">
    <text evidence="2">The sequence shown here is derived from an EMBL/GenBank/DDBJ whole genome shotgun (WGS) entry which is preliminary data.</text>
</comment>
<dbReference type="OrthoDB" id="9768793at2"/>
<keyword evidence="2" id="KW-0560">Oxidoreductase</keyword>
<dbReference type="EMBL" id="JGYN01000023">
    <property type="protein sequence ID" value="KFI49526.1"/>
    <property type="molecule type" value="Genomic_DNA"/>
</dbReference>
<dbReference type="GO" id="GO:0005829">
    <property type="term" value="C:cytosol"/>
    <property type="evidence" value="ECO:0007669"/>
    <property type="project" value="TreeGrafter"/>
</dbReference>
<dbReference type="AlphaFoldDB" id="A0A086ZSM6"/>
<accession>A0A086ZSM6</accession>
<dbReference type="RefSeq" id="WP_033494969.1">
    <property type="nucleotide sequence ID" value="NZ_JDUU01000021.1"/>
</dbReference>
<dbReference type="eggNOG" id="COG4989">
    <property type="taxonomic scope" value="Bacteria"/>
</dbReference>
<proteinExistence type="predicted"/>
<sequence length="320" mass="35445">MKTQEIGQSGMVASRLALGVMRIDALDETAATRTVAAAAESGIDYFDTADIYGFNAHALHASSRVFGQAWKNAGLERDRIFIQTKFGIDFGYDEQGRGAAHGYDFSAKHLLDALDGELEALQTDYVDAVLLHRIDTLFELDEVAEAFDKLESSGKVRHFGVSNMGPWQIELLQSGLKQKLEINQLQFGLMHTQMLDAEIHFNMADDAAADRTGGILPYSRLKHMTIQAWCPFQSNTEFGPFVGNAHFPELNAELERLAAKYESTPNGIAVAWILRHPAGIQPLLGSMNPDRIRDMAAGADVELDRRDWWSLYQAAGNQLV</sequence>
<organism evidence="2 3">
    <name type="scientific">Bifidobacterium biavatii DSM 23969</name>
    <dbReference type="NCBI Taxonomy" id="1437608"/>
    <lineage>
        <taxon>Bacteria</taxon>
        <taxon>Bacillati</taxon>
        <taxon>Actinomycetota</taxon>
        <taxon>Actinomycetes</taxon>
        <taxon>Bifidobacteriales</taxon>
        <taxon>Bifidobacteriaceae</taxon>
        <taxon>Bifidobacterium</taxon>
    </lineage>
</organism>
<evidence type="ECO:0000259" key="1">
    <source>
        <dbReference type="Pfam" id="PF00248"/>
    </source>
</evidence>
<dbReference type="PANTHER" id="PTHR43364">
    <property type="entry name" value="NADH-SPECIFIC METHYLGLYOXAL REDUCTASE-RELATED"/>
    <property type="match status" value="1"/>
</dbReference>
<evidence type="ECO:0000313" key="2">
    <source>
        <dbReference type="EMBL" id="KFI49526.1"/>
    </source>
</evidence>
<protein>
    <submittedName>
        <fullName evidence="2">Oxidoreductase</fullName>
        <ecNumber evidence="2">1.1.1.317</ecNumber>
    </submittedName>
</protein>
<dbReference type="SUPFAM" id="SSF51430">
    <property type="entry name" value="NAD(P)-linked oxidoreductase"/>
    <property type="match status" value="1"/>
</dbReference>
<dbReference type="InterPro" id="IPR036812">
    <property type="entry name" value="NAD(P)_OxRdtase_dom_sf"/>
</dbReference>
<dbReference type="Proteomes" id="UP000029108">
    <property type="component" value="Unassembled WGS sequence"/>
</dbReference>
<keyword evidence="3" id="KW-1185">Reference proteome</keyword>